<dbReference type="InterPro" id="IPR005064">
    <property type="entry name" value="BUG"/>
</dbReference>
<gene>
    <name evidence="3" type="ORF">IXC47_10485</name>
</gene>
<dbReference type="Proteomes" id="UP000657372">
    <property type="component" value="Unassembled WGS sequence"/>
</dbReference>
<dbReference type="PANTHER" id="PTHR42928:SF1">
    <property type="entry name" value="BLR4371 PROTEIN"/>
    <property type="match status" value="1"/>
</dbReference>
<comment type="similarity">
    <text evidence="1">Belongs to the UPF0065 (bug) family.</text>
</comment>
<dbReference type="RefSeq" id="WP_175624318.1">
    <property type="nucleotide sequence ID" value="NZ_JADOEL010000007.1"/>
</dbReference>
<evidence type="ECO:0000256" key="2">
    <source>
        <dbReference type="SAM" id="SignalP"/>
    </source>
</evidence>
<dbReference type="Pfam" id="PF03401">
    <property type="entry name" value="TctC"/>
    <property type="match status" value="1"/>
</dbReference>
<keyword evidence="2" id="KW-0732">Signal</keyword>
<reference evidence="3 4" key="1">
    <citation type="submission" date="2020-11" db="EMBL/GenBank/DDBJ databases">
        <title>WGS of Herminiimonas contaminans strain Marseille-Q4544 isolated from planarians Schmidtea mediterranea.</title>
        <authorList>
            <person name="Kangale L."/>
        </authorList>
    </citation>
    <scope>NUCLEOTIDE SEQUENCE [LARGE SCALE GENOMIC DNA]</scope>
    <source>
        <strain evidence="3 4">Marseille-Q4544</strain>
    </source>
</reference>
<proteinExistence type="inferred from homology"/>
<dbReference type="PIRSF" id="PIRSF017082">
    <property type="entry name" value="YflP"/>
    <property type="match status" value="1"/>
</dbReference>
<dbReference type="PANTHER" id="PTHR42928">
    <property type="entry name" value="TRICARBOXYLATE-BINDING PROTEIN"/>
    <property type="match status" value="1"/>
</dbReference>
<name>A0ABS0EVK3_9BURK</name>
<keyword evidence="4" id="KW-1185">Reference proteome</keyword>
<evidence type="ECO:0000256" key="1">
    <source>
        <dbReference type="ARBA" id="ARBA00006987"/>
    </source>
</evidence>
<comment type="caution">
    <text evidence="3">The sequence shown here is derived from an EMBL/GenBank/DDBJ whole genome shotgun (WGS) entry which is preliminary data.</text>
</comment>
<protein>
    <submittedName>
        <fullName evidence="3">Tripartite tricarboxylate transporter substrate binding protein</fullName>
    </submittedName>
</protein>
<dbReference type="EMBL" id="JADOEL010000007">
    <property type="protein sequence ID" value="MBF8178109.1"/>
    <property type="molecule type" value="Genomic_DNA"/>
</dbReference>
<accession>A0ABS0EVK3</accession>
<organism evidence="3 4">
    <name type="scientific">Herminiimonas contaminans</name>
    <dbReference type="NCBI Taxonomy" id="1111140"/>
    <lineage>
        <taxon>Bacteria</taxon>
        <taxon>Pseudomonadati</taxon>
        <taxon>Pseudomonadota</taxon>
        <taxon>Betaproteobacteria</taxon>
        <taxon>Burkholderiales</taxon>
        <taxon>Oxalobacteraceae</taxon>
        <taxon>Herminiimonas</taxon>
    </lineage>
</organism>
<evidence type="ECO:0000313" key="3">
    <source>
        <dbReference type="EMBL" id="MBF8178109.1"/>
    </source>
</evidence>
<dbReference type="InterPro" id="IPR042100">
    <property type="entry name" value="Bug_dom1"/>
</dbReference>
<feature type="chain" id="PRO_5046149176" evidence="2">
    <location>
        <begin position="27"/>
        <end position="334"/>
    </location>
</feature>
<dbReference type="SUPFAM" id="SSF53850">
    <property type="entry name" value="Periplasmic binding protein-like II"/>
    <property type="match status" value="1"/>
</dbReference>
<sequence>MLNRLNVARASLSVVAAAMLCAPAYAWEPSKAVEMVLPSGSGSGTDQMARLMSSIVVKHSLAKKPYIVTPKGGAGGAEGFIDLKTSPGNPHKILISASHMYMLPLTADVPFSWKDMTPVANLVMDEFVLWVNAASPYKTAAELLAAAKAQPGQIRAGGAGSKREDNLLFAAVEQAAGVKFNYIPYKGGGDVATQLVGNHIDVSVNNPVEAVSQWRAGQLRPLCVFDDKPMAQTEKVTTTESWSSIPTCKSQGLNVTYLMQRSVFLPTGVKPDQVAYYVDQMQKIVATPEWKEFSNRNAFKDAFLTGPALQKFLQTDADMHYDLLKKAGFLAAGK</sequence>
<dbReference type="Gene3D" id="3.40.190.10">
    <property type="entry name" value="Periplasmic binding protein-like II"/>
    <property type="match status" value="1"/>
</dbReference>
<dbReference type="Gene3D" id="3.40.190.150">
    <property type="entry name" value="Bordetella uptake gene, domain 1"/>
    <property type="match status" value="1"/>
</dbReference>
<evidence type="ECO:0000313" key="4">
    <source>
        <dbReference type="Proteomes" id="UP000657372"/>
    </source>
</evidence>
<feature type="signal peptide" evidence="2">
    <location>
        <begin position="1"/>
        <end position="26"/>
    </location>
</feature>
<dbReference type="CDD" id="cd07012">
    <property type="entry name" value="PBP2_Bug_TTT"/>
    <property type="match status" value="1"/>
</dbReference>